<dbReference type="PANTHER" id="PTHR13554">
    <property type="entry name" value="26S PROTEASOME NON-ATPASE REGULATORY SUBUNIT 5-RELATED"/>
    <property type="match status" value="1"/>
</dbReference>
<evidence type="ECO:0000313" key="3">
    <source>
        <dbReference type="Proteomes" id="UP001141552"/>
    </source>
</evidence>
<evidence type="ECO:0008006" key="4">
    <source>
        <dbReference type="Google" id="ProtNLM"/>
    </source>
</evidence>
<dbReference type="OrthoDB" id="10250600at2759"/>
<keyword evidence="3" id="KW-1185">Reference proteome</keyword>
<dbReference type="Pfam" id="PF10508">
    <property type="entry name" value="Proteasom_PSMB"/>
    <property type="match status" value="1"/>
</dbReference>
<dbReference type="AlphaFoldDB" id="A0A9Q0FF94"/>
<comment type="caution">
    <text evidence="2">The sequence shown here is derived from an EMBL/GenBank/DDBJ whole genome shotgun (WGS) entry which is preliminary data.</text>
</comment>
<name>A0A9Q0FF94_9ROSI</name>
<protein>
    <recommendedName>
        <fullName evidence="4">Clathrin/coatomer adaptor adaptin-like N-terminal domain-containing protein</fullName>
    </recommendedName>
</protein>
<evidence type="ECO:0000256" key="1">
    <source>
        <dbReference type="SAM" id="SignalP"/>
    </source>
</evidence>
<reference evidence="2" key="1">
    <citation type="submission" date="2022-02" db="EMBL/GenBank/DDBJ databases">
        <authorList>
            <person name="Henning P.M."/>
            <person name="McCubbin A.G."/>
            <person name="Shore J.S."/>
        </authorList>
    </citation>
    <scope>NUCLEOTIDE SEQUENCE</scope>
    <source>
        <strain evidence="2">F60SS</strain>
        <tissue evidence="2">Leaves</tissue>
    </source>
</reference>
<feature type="chain" id="PRO_5040295805" description="Clathrin/coatomer adaptor adaptin-like N-terminal domain-containing protein" evidence="1">
    <location>
        <begin position="17"/>
        <end position="203"/>
    </location>
</feature>
<feature type="signal peptide" evidence="1">
    <location>
        <begin position="1"/>
        <end position="16"/>
    </location>
</feature>
<dbReference type="EMBL" id="JAKUCV010005927">
    <property type="protein sequence ID" value="KAJ4829282.1"/>
    <property type="molecule type" value="Genomic_DNA"/>
</dbReference>
<dbReference type="GO" id="GO:0005829">
    <property type="term" value="C:cytosol"/>
    <property type="evidence" value="ECO:0007669"/>
    <property type="project" value="TreeGrafter"/>
</dbReference>
<evidence type="ECO:0000313" key="2">
    <source>
        <dbReference type="EMBL" id="KAJ4829282.1"/>
    </source>
</evidence>
<keyword evidence="1" id="KW-0732">Signal</keyword>
<sequence length="203" mass="21984">MLTVLLCLVTPGATLLLSNSPPAARHVIDAAFDRQTHSKQLAGLHSLGNISGENRSEGNIILNGDAEEHLRVLIYQTASQSSKLTPSGLFLSVLRQDSEVRLAAYRVITALVVRQWCLMEICSKQEIINIVTDPATETTKTGMEARYNCCKAIHKAFVSSSKISSIASLAKMATKLQEAVSRGPYLTGKLGEAQPAVMTAERF</sequence>
<dbReference type="Proteomes" id="UP001141552">
    <property type="component" value="Unassembled WGS sequence"/>
</dbReference>
<dbReference type="GO" id="GO:0043248">
    <property type="term" value="P:proteasome assembly"/>
    <property type="evidence" value="ECO:0007669"/>
    <property type="project" value="InterPro"/>
</dbReference>
<dbReference type="InterPro" id="IPR019538">
    <property type="entry name" value="PSMD5"/>
</dbReference>
<gene>
    <name evidence="2" type="ORF">Tsubulata_000970</name>
</gene>
<reference evidence="2" key="2">
    <citation type="journal article" date="2023" name="Plants (Basel)">
        <title>Annotation of the Turnera subulata (Passifloraceae) Draft Genome Reveals the S-Locus Evolved after the Divergence of Turneroideae from Passifloroideae in a Stepwise Manner.</title>
        <authorList>
            <person name="Henning P.M."/>
            <person name="Roalson E.H."/>
            <person name="Mir W."/>
            <person name="McCubbin A.G."/>
            <person name="Shore J.S."/>
        </authorList>
    </citation>
    <scope>NUCLEOTIDE SEQUENCE</scope>
    <source>
        <tissue evidence="2">Leaves</tissue>
    </source>
</reference>
<organism evidence="2 3">
    <name type="scientific">Turnera subulata</name>
    <dbReference type="NCBI Taxonomy" id="218843"/>
    <lineage>
        <taxon>Eukaryota</taxon>
        <taxon>Viridiplantae</taxon>
        <taxon>Streptophyta</taxon>
        <taxon>Embryophyta</taxon>
        <taxon>Tracheophyta</taxon>
        <taxon>Spermatophyta</taxon>
        <taxon>Magnoliopsida</taxon>
        <taxon>eudicotyledons</taxon>
        <taxon>Gunneridae</taxon>
        <taxon>Pentapetalae</taxon>
        <taxon>rosids</taxon>
        <taxon>fabids</taxon>
        <taxon>Malpighiales</taxon>
        <taxon>Passifloraceae</taxon>
        <taxon>Turnera</taxon>
    </lineage>
</organism>
<proteinExistence type="predicted"/>
<accession>A0A9Q0FF94</accession>
<dbReference type="PANTHER" id="PTHR13554:SF10">
    <property type="entry name" value="26S PROTEASOME NON-ATPASE REGULATORY SUBUNIT 5"/>
    <property type="match status" value="1"/>
</dbReference>